<dbReference type="Proteomes" id="UP001249851">
    <property type="component" value="Unassembled WGS sequence"/>
</dbReference>
<dbReference type="InterPro" id="IPR000296">
    <property type="entry name" value="Man-6-P_rcpt_cation_dep"/>
</dbReference>
<dbReference type="Pfam" id="PF02157">
    <property type="entry name" value="Man-6-P_recep"/>
    <property type="match status" value="1"/>
</dbReference>
<organism evidence="3 4">
    <name type="scientific">Acropora cervicornis</name>
    <name type="common">Staghorn coral</name>
    <dbReference type="NCBI Taxonomy" id="6130"/>
    <lineage>
        <taxon>Eukaryota</taxon>
        <taxon>Metazoa</taxon>
        <taxon>Cnidaria</taxon>
        <taxon>Anthozoa</taxon>
        <taxon>Hexacorallia</taxon>
        <taxon>Scleractinia</taxon>
        <taxon>Astrocoeniina</taxon>
        <taxon>Acroporidae</taxon>
        <taxon>Acropora</taxon>
    </lineage>
</organism>
<keyword evidence="2" id="KW-0472">Membrane</keyword>
<dbReference type="PANTHER" id="PTHR15071">
    <property type="entry name" value="MANNOSE-6-PHOSPHATE RECEPTOR FAMILY MEMBER"/>
    <property type="match status" value="1"/>
</dbReference>
<protein>
    <submittedName>
        <fullName evidence="3">Cation-dependent mannose-6-phosphate receptor</fullName>
    </submittedName>
</protein>
<dbReference type="GO" id="GO:0006622">
    <property type="term" value="P:protein targeting to lysosome"/>
    <property type="evidence" value="ECO:0007669"/>
    <property type="project" value="InterPro"/>
</dbReference>
<keyword evidence="2" id="KW-0812">Transmembrane</keyword>
<name>A0AAD9V0D1_ACRCE</name>
<reference evidence="3" key="1">
    <citation type="journal article" date="2023" name="G3 (Bethesda)">
        <title>Whole genome assembly and annotation of the endangered Caribbean coral Acropora cervicornis.</title>
        <authorList>
            <person name="Selwyn J.D."/>
            <person name="Vollmer S.V."/>
        </authorList>
    </citation>
    <scope>NUCLEOTIDE SEQUENCE</scope>
    <source>
        <strain evidence="3">K2</strain>
    </source>
</reference>
<keyword evidence="2" id="KW-1133">Transmembrane helix</keyword>
<evidence type="ECO:0000256" key="2">
    <source>
        <dbReference type="SAM" id="Phobius"/>
    </source>
</evidence>
<reference evidence="3" key="2">
    <citation type="journal article" date="2023" name="Science">
        <title>Genomic signatures of disease resistance in endangered staghorn corals.</title>
        <authorList>
            <person name="Vollmer S.V."/>
            <person name="Selwyn J.D."/>
            <person name="Despard B.A."/>
            <person name="Roesel C.L."/>
        </authorList>
    </citation>
    <scope>NUCLEOTIDE SEQUENCE</scope>
    <source>
        <strain evidence="3">K2</strain>
    </source>
</reference>
<dbReference type="EMBL" id="JARQWQ010000055">
    <property type="protein sequence ID" value="KAK2556561.1"/>
    <property type="molecule type" value="Genomic_DNA"/>
</dbReference>
<dbReference type="Gene3D" id="2.70.130.10">
    <property type="entry name" value="Mannose-6-phosphate receptor binding domain"/>
    <property type="match status" value="1"/>
</dbReference>
<dbReference type="InterPro" id="IPR028927">
    <property type="entry name" value="Man-6-P_rcpt"/>
</dbReference>
<keyword evidence="1" id="KW-0325">Glycoprotein</keyword>
<keyword evidence="3" id="KW-0675">Receptor</keyword>
<sequence>MKRQGIQESVTSIPHDTRGRPPLLLDLDQKLILLLKSIRNRGGVVNFNVVKASALALMKSNPAKDFRGFEPTSTWVRSIYRWCNFSRRAGTTTRPPVPLGIYEECKLTFLTDIKSCIAVHIIPLQLVLNADQTPSSYVSVGKTTMAARNSSSVPIKGLTDKRNITLTFVISLNGDFLPMQIIYQGKTKASQPRGFDFPRGFVVTQNPKHSSNELETLNLLDNIIQPHIVLKQKELNLPATQKALLIWDVFKGQKTGKVLSKLAAMNIEVKFMKDQFTAWYSAQIHTQLDSGVPLDDVDVDMRLSILKPIHATWLVSMFNHLSSSEGRVSIAKGWKKAGISEVIDGKELPPEDPFEDFYLETLNTDWLMIKYGGGKPYKTHCQRVARKAVVIVTCDPGVQPGTIRVIEEYRNNTKKQDFECYYLFELNHEAACTVTPKQLSPGSIMLIILLVVGSVYLMLGFLYQRYMAGAKGLEQIPNYDFWRDCGSLQADGCNFMCRCSEARPTRYKTMDDALADDDDRDDTLLPM</sequence>
<accession>A0AAD9V0D1</accession>
<proteinExistence type="predicted"/>
<evidence type="ECO:0000313" key="3">
    <source>
        <dbReference type="EMBL" id="KAK2556561.1"/>
    </source>
</evidence>
<dbReference type="GO" id="GO:0005768">
    <property type="term" value="C:endosome"/>
    <property type="evidence" value="ECO:0007669"/>
    <property type="project" value="InterPro"/>
</dbReference>
<dbReference type="InterPro" id="IPR009011">
    <property type="entry name" value="Man6P_isomerase_rcpt-bd_dom_sf"/>
</dbReference>
<dbReference type="PRINTS" id="PR00715">
    <property type="entry name" value="MAN6PRECEPTR"/>
</dbReference>
<dbReference type="PANTHER" id="PTHR15071:SF29">
    <property type="entry name" value="CATION-DEPENDENT MANNOSE-6-PHOSPHATE RECEPTOR"/>
    <property type="match status" value="1"/>
</dbReference>
<gene>
    <name evidence="3" type="ORF">P5673_021474</name>
</gene>
<evidence type="ECO:0000313" key="4">
    <source>
        <dbReference type="Proteomes" id="UP001249851"/>
    </source>
</evidence>
<keyword evidence="4" id="KW-1185">Reference proteome</keyword>
<dbReference type="SUPFAM" id="SSF50911">
    <property type="entry name" value="Mannose 6-phosphate receptor domain"/>
    <property type="match status" value="1"/>
</dbReference>
<feature type="transmembrane region" description="Helical" evidence="2">
    <location>
        <begin position="442"/>
        <end position="463"/>
    </location>
</feature>
<dbReference type="GO" id="GO:0005802">
    <property type="term" value="C:trans-Golgi network"/>
    <property type="evidence" value="ECO:0007669"/>
    <property type="project" value="TreeGrafter"/>
</dbReference>
<dbReference type="GO" id="GO:0019904">
    <property type="term" value="F:protein domain specific binding"/>
    <property type="evidence" value="ECO:0007669"/>
    <property type="project" value="InterPro"/>
</dbReference>
<comment type="caution">
    <text evidence="3">The sequence shown here is derived from an EMBL/GenBank/DDBJ whole genome shotgun (WGS) entry which is preliminary data.</text>
</comment>
<dbReference type="AlphaFoldDB" id="A0AAD9V0D1"/>
<evidence type="ECO:0000256" key="1">
    <source>
        <dbReference type="ARBA" id="ARBA00023180"/>
    </source>
</evidence>